<dbReference type="PANTHER" id="PTHR30204:SF69">
    <property type="entry name" value="MERR-FAMILY TRANSCRIPTIONAL REGULATOR"/>
    <property type="match status" value="1"/>
</dbReference>
<organism evidence="6 7">
    <name type="scientific">Streptosporangium brasiliense</name>
    <dbReference type="NCBI Taxonomy" id="47480"/>
    <lineage>
        <taxon>Bacteria</taxon>
        <taxon>Bacillati</taxon>
        <taxon>Actinomycetota</taxon>
        <taxon>Actinomycetes</taxon>
        <taxon>Streptosporangiales</taxon>
        <taxon>Streptosporangiaceae</taxon>
        <taxon>Streptosporangium</taxon>
    </lineage>
</organism>
<evidence type="ECO:0000259" key="5">
    <source>
        <dbReference type="PROSITE" id="PS50937"/>
    </source>
</evidence>
<sequence>MRVKSGSQGPRGHPEVLVRIGELSRRTGVAVHLLRYYEEQGLLHPQRRPSGYREYVEEDVAVVRRIRSLLAAGLNTSTITTVLPCLRDTGDRLVPTCSDLLADLHRERDRIARIITDLQTSMNTLNDVIAAAPADVTRRMNEAVLINGHL</sequence>
<feature type="domain" description="HTH merR-type" evidence="5">
    <location>
        <begin position="17"/>
        <end position="85"/>
    </location>
</feature>
<keyword evidence="7" id="KW-1185">Reference proteome</keyword>
<dbReference type="EMBL" id="JAUSRB010000002">
    <property type="protein sequence ID" value="MDP9868573.1"/>
    <property type="molecule type" value="Genomic_DNA"/>
</dbReference>
<evidence type="ECO:0000313" key="6">
    <source>
        <dbReference type="EMBL" id="MDP9868573.1"/>
    </source>
</evidence>
<dbReference type="GO" id="GO:0003677">
    <property type="term" value="F:DNA binding"/>
    <property type="evidence" value="ECO:0007669"/>
    <property type="project" value="UniProtKB-KW"/>
</dbReference>
<dbReference type="InterPro" id="IPR000551">
    <property type="entry name" value="MerR-type_HTH_dom"/>
</dbReference>
<comment type="caution">
    <text evidence="6">The sequence shown here is derived from an EMBL/GenBank/DDBJ whole genome shotgun (WGS) entry which is preliminary data.</text>
</comment>
<keyword evidence="4" id="KW-0804">Transcription</keyword>
<dbReference type="Pfam" id="PF13411">
    <property type="entry name" value="MerR_1"/>
    <property type="match status" value="1"/>
</dbReference>
<dbReference type="InterPro" id="IPR009061">
    <property type="entry name" value="DNA-bd_dom_put_sf"/>
</dbReference>
<protein>
    <submittedName>
        <fullName evidence="6">DNA-binding transcriptional MerR regulator</fullName>
    </submittedName>
</protein>
<evidence type="ECO:0000313" key="7">
    <source>
        <dbReference type="Proteomes" id="UP001230426"/>
    </source>
</evidence>
<evidence type="ECO:0000256" key="2">
    <source>
        <dbReference type="ARBA" id="ARBA00023015"/>
    </source>
</evidence>
<keyword evidence="2" id="KW-0805">Transcription regulation</keyword>
<dbReference type="CDD" id="cd01282">
    <property type="entry name" value="HTH_MerR-like_sg3"/>
    <property type="match status" value="1"/>
</dbReference>
<evidence type="ECO:0000256" key="4">
    <source>
        <dbReference type="ARBA" id="ARBA00023163"/>
    </source>
</evidence>
<gene>
    <name evidence="6" type="ORF">J2S55_007839</name>
</gene>
<dbReference type="SMART" id="SM00422">
    <property type="entry name" value="HTH_MERR"/>
    <property type="match status" value="1"/>
</dbReference>
<reference evidence="6 7" key="1">
    <citation type="submission" date="2023-07" db="EMBL/GenBank/DDBJ databases">
        <title>Sequencing the genomes of 1000 actinobacteria strains.</title>
        <authorList>
            <person name="Klenk H.-P."/>
        </authorList>
    </citation>
    <scope>NUCLEOTIDE SEQUENCE [LARGE SCALE GENOMIC DNA]</scope>
    <source>
        <strain evidence="6 7">DSM 44109</strain>
    </source>
</reference>
<evidence type="ECO:0000256" key="1">
    <source>
        <dbReference type="ARBA" id="ARBA00022491"/>
    </source>
</evidence>
<name>A0ABT9RH15_9ACTN</name>
<keyword evidence="3 6" id="KW-0238">DNA-binding</keyword>
<dbReference type="SUPFAM" id="SSF46955">
    <property type="entry name" value="Putative DNA-binding domain"/>
    <property type="match status" value="1"/>
</dbReference>
<dbReference type="PROSITE" id="PS00552">
    <property type="entry name" value="HTH_MERR_1"/>
    <property type="match status" value="1"/>
</dbReference>
<dbReference type="InterPro" id="IPR047057">
    <property type="entry name" value="MerR_fam"/>
</dbReference>
<dbReference type="PRINTS" id="PR00040">
    <property type="entry name" value="HTHMERR"/>
</dbReference>
<proteinExistence type="predicted"/>
<dbReference type="Gene3D" id="1.10.1660.10">
    <property type="match status" value="1"/>
</dbReference>
<dbReference type="PANTHER" id="PTHR30204">
    <property type="entry name" value="REDOX-CYCLING DRUG-SENSING TRANSCRIPTIONAL ACTIVATOR SOXR"/>
    <property type="match status" value="1"/>
</dbReference>
<dbReference type="Proteomes" id="UP001230426">
    <property type="component" value="Unassembled WGS sequence"/>
</dbReference>
<dbReference type="PROSITE" id="PS50937">
    <property type="entry name" value="HTH_MERR_2"/>
    <property type="match status" value="1"/>
</dbReference>
<accession>A0ABT9RH15</accession>
<keyword evidence="1" id="KW-0678">Repressor</keyword>
<evidence type="ECO:0000256" key="3">
    <source>
        <dbReference type="ARBA" id="ARBA00023125"/>
    </source>
</evidence>